<dbReference type="OrthoDB" id="956112at2759"/>
<feature type="domain" description="PPM-type phosphatase" evidence="2">
    <location>
        <begin position="48"/>
        <end position="147"/>
    </location>
</feature>
<keyword evidence="4" id="KW-1185">Reference proteome</keyword>
<reference evidence="3 4" key="1">
    <citation type="journal article" date="2019" name="Genome Biol. Evol.">
        <title>Insights into the evolution of the New World diploid cottons (Gossypium, subgenus Houzingenia) based on genome sequencing.</title>
        <authorList>
            <person name="Grover C.E."/>
            <person name="Arick M.A. 2nd"/>
            <person name="Thrash A."/>
            <person name="Conover J.L."/>
            <person name="Sanders W.S."/>
            <person name="Peterson D.G."/>
            <person name="Frelichowski J.E."/>
            <person name="Scheffler J.A."/>
            <person name="Scheffler B.E."/>
            <person name="Wendel J.F."/>
        </authorList>
    </citation>
    <scope>NUCLEOTIDE SEQUENCE [LARGE SCALE GENOMIC DNA]</scope>
    <source>
        <strain evidence="3">0</strain>
        <tissue evidence="3">Leaf</tissue>
    </source>
</reference>
<dbReference type="InterPro" id="IPR036457">
    <property type="entry name" value="PPM-type-like_dom_sf"/>
</dbReference>
<accession>A0A7J9HGQ6</accession>
<dbReference type="EMBL" id="JABFAD010000009">
    <property type="protein sequence ID" value="MBA0809019.1"/>
    <property type="molecule type" value="Genomic_DNA"/>
</dbReference>
<protein>
    <recommendedName>
        <fullName evidence="2">PPM-type phosphatase domain-containing protein</fullName>
    </recommendedName>
</protein>
<feature type="non-terminal residue" evidence="3">
    <location>
        <position position="1"/>
    </location>
</feature>
<proteinExistence type="predicted"/>
<dbReference type="PANTHER" id="PTHR47992">
    <property type="entry name" value="PROTEIN PHOSPHATASE"/>
    <property type="match status" value="1"/>
</dbReference>
<dbReference type="Proteomes" id="UP000593560">
    <property type="component" value="Unassembled WGS sequence"/>
</dbReference>
<evidence type="ECO:0000313" key="3">
    <source>
        <dbReference type="EMBL" id="MBA0809019.1"/>
    </source>
</evidence>
<dbReference type="AlphaFoldDB" id="A0A7J9HGQ6"/>
<dbReference type="Pfam" id="PF00481">
    <property type="entry name" value="PP2C"/>
    <property type="match status" value="1"/>
</dbReference>
<dbReference type="InterPro" id="IPR001932">
    <property type="entry name" value="PPM-type_phosphatase-like_dom"/>
</dbReference>
<organism evidence="3 4">
    <name type="scientific">Gossypium harknessii</name>
    <dbReference type="NCBI Taxonomy" id="34285"/>
    <lineage>
        <taxon>Eukaryota</taxon>
        <taxon>Viridiplantae</taxon>
        <taxon>Streptophyta</taxon>
        <taxon>Embryophyta</taxon>
        <taxon>Tracheophyta</taxon>
        <taxon>Spermatophyta</taxon>
        <taxon>Magnoliopsida</taxon>
        <taxon>eudicotyledons</taxon>
        <taxon>Gunneridae</taxon>
        <taxon>Pentapetalae</taxon>
        <taxon>rosids</taxon>
        <taxon>malvids</taxon>
        <taxon>Malvales</taxon>
        <taxon>Malvaceae</taxon>
        <taxon>Malvoideae</taxon>
        <taxon>Gossypium</taxon>
    </lineage>
</organism>
<dbReference type="InterPro" id="IPR015655">
    <property type="entry name" value="PP2C"/>
</dbReference>
<feature type="region of interest" description="Disordered" evidence="1">
    <location>
        <begin position="1"/>
        <end position="41"/>
    </location>
</feature>
<comment type="caution">
    <text evidence="3">The sequence shown here is derived from an EMBL/GenBank/DDBJ whole genome shotgun (WGS) entry which is preliminary data.</text>
</comment>
<evidence type="ECO:0000313" key="4">
    <source>
        <dbReference type="Proteomes" id="UP000593560"/>
    </source>
</evidence>
<evidence type="ECO:0000259" key="2">
    <source>
        <dbReference type="PROSITE" id="PS51746"/>
    </source>
</evidence>
<dbReference type="SUPFAM" id="SSF81606">
    <property type="entry name" value="PP2C-like"/>
    <property type="match status" value="1"/>
</dbReference>
<dbReference type="GO" id="GO:0004722">
    <property type="term" value="F:protein serine/threonine phosphatase activity"/>
    <property type="evidence" value="ECO:0007669"/>
    <property type="project" value="InterPro"/>
</dbReference>
<dbReference type="Gene3D" id="3.60.40.10">
    <property type="entry name" value="PPM-type phosphatase domain"/>
    <property type="match status" value="1"/>
</dbReference>
<feature type="non-terminal residue" evidence="3">
    <location>
        <position position="147"/>
    </location>
</feature>
<evidence type="ECO:0000256" key="1">
    <source>
        <dbReference type="SAM" id="MobiDB-lite"/>
    </source>
</evidence>
<gene>
    <name evidence="3" type="ORF">Gohar_024708</name>
</gene>
<name>A0A7J9HGQ6_9ROSI</name>
<dbReference type="PROSITE" id="PS51746">
    <property type="entry name" value="PPM_2"/>
    <property type="match status" value="1"/>
</dbReference>
<sequence>NKKNINKAYENIVDPKDVHDGESDDNDDGESNNSSGYEMDLTRDLGEGCSYLGSSKGKSHEDSIARVRFFAIYDGHLGDIISSFLQKHVFSDILKEEEFWVDPFSSISKAFEKTDKTIFSQSSYLAHGGSTSLTAILINGIKLWVAN</sequence>